<dbReference type="Proteomes" id="UP000523007">
    <property type="component" value="Unassembled WGS sequence"/>
</dbReference>
<dbReference type="PANTHER" id="PTHR43464:SF89">
    <property type="entry name" value="METHYLTRANSFERASE"/>
    <property type="match status" value="1"/>
</dbReference>
<dbReference type="Pfam" id="PF13489">
    <property type="entry name" value="Methyltransf_23"/>
    <property type="match status" value="1"/>
</dbReference>
<dbReference type="Gene3D" id="3.40.50.150">
    <property type="entry name" value="Vaccinia Virus protein VP39"/>
    <property type="match status" value="1"/>
</dbReference>
<keyword evidence="1" id="KW-0808">Transferase</keyword>
<sequence>MTTELHRQQTSAPTKAASGTTVYAGAISSSTDLGGQQLGYLEELLDQPTTRFIGDVAAREGQRCLDLGAGRGSIARWLAGRTAPTGRVTAVDIEDTHIDVPPAVRVYRHDVNEGLPDKGPFDVIHTRLLLVHLKRRRELLAQLIDALAPGGWLVIGEFTHPRTDPVTG</sequence>
<dbReference type="PANTHER" id="PTHR43464">
    <property type="entry name" value="METHYLTRANSFERASE"/>
    <property type="match status" value="1"/>
</dbReference>
<dbReference type="EMBL" id="JACHJT010000001">
    <property type="protein sequence ID" value="MBB4929210.1"/>
    <property type="molecule type" value="Genomic_DNA"/>
</dbReference>
<dbReference type="AlphaFoldDB" id="A0A7W7RCA8"/>
<dbReference type="GO" id="GO:0032259">
    <property type="term" value="P:methylation"/>
    <property type="evidence" value="ECO:0007669"/>
    <property type="project" value="UniProtKB-KW"/>
</dbReference>
<accession>A0A7W7RCA8</accession>
<organism evidence="1 2">
    <name type="scientific">Lipingzhangella halophila</name>
    <dbReference type="NCBI Taxonomy" id="1783352"/>
    <lineage>
        <taxon>Bacteria</taxon>
        <taxon>Bacillati</taxon>
        <taxon>Actinomycetota</taxon>
        <taxon>Actinomycetes</taxon>
        <taxon>Streptosporangiales</taxon>
        <taxon>Nocardiopsidaceae</taxon>
        <taxon>Lipingzhangella</taxon>
    </lineage>
</organism>
<evidence type="ECO:0000313" key="2">
    <source>
        <dbReference type="Proteomes" id="UP000523007"/>
    </source>
</evidence>
<keyword evidence="2" id="KW-1185">Reference proteome</keyword>
<reference evidence="1 2" key="1">
    <citation type="submission" date="2020-08" db="EMBL/GenBank/DDBJ databases">
        <title>Sequencing the genomes of 1000 actinobacteria strains.</title>
        <authorList>
            <person name="Klenk H.-P."/>
        </authorList>
    </citation>
    <scope>NUCLEOTIDE SEQUENCE [LARGE SCALE GENOMIC DNA]</scope>
    <source>
        <strain evidence="1 2">DSM 102030</strain>
    </source>
</reference>
<dbReference type="RefSeq" id="WP_184573491.1">
    <property type="nucleotide sequence ID" value="NZ_JACHJT010000001.1"/>
</dbReference>
<evidence type="ECO:0000313" key="1">
    <source>
        <dbReference type="EMBL" id="MBB4929210.1"/>
    </source>
</evidence>
<name>A0A7W7RCA8_9ACTN</name>
<proteinExistence type="predicted"/>
<dbReference type="GO" id="GO:0010420">
    <property type="term" value="F:polyprenyldihydroxybenzoate methyltransferase activity"/>
    <property type="evidence" value="ECO:0007669"/>
    <property type="project" value="TreeGrafter"/>
</dbReference>
<keyword evidence="1" id="KW-0489">Methyltransferase</keyword>
<protein>
    <submittedName>
        <fullName evidence="1">2-polyprenyl-3-methyl-5-hydroxy-6-metoxy-1, 4-benzoquinol methylase</fullName>
    </submittedName>
</protein>
<dbReference type="CDD" id="cd02440">
    <property type="entry name" value="AdoMet_MTases"/>
    <property type="match status" value="1"/>
</dbReference>
<dbReference type="InterPro" id="IPR029063">
    <property type="entry name" value="SAM-dependent_MTases_sf"/>
</dbReference>
<comment type="caution">
    <text evidence="1">The sequence shown here is derived from an EMBL/GenBank/DDBJ whole genome shotgun (WGS) entry which is preliminary data.</text>
</comment>
<gene>
    <name evidence="1" type="ORF">F4561_000030</name>
</gene>
<dbReference type="SUPFAM" id="SSF53335">
    <property type="entry name" value="S-adenosyl-L-methionine-dependent methyltransferases"/>
    <property type="match status" value="1"/>
</dbReference>